<reference evidence="3" key="1">
    <citation type="submission" date="2025-08" db="UniProtKB">
        <authorList>
            <consortium name="RefSeq"/>
        </authorList>
    </citation>
    <scope>IDENTIFICATION</scope>
</reference>
<accession>A0ABM3XVX0</accession>
<evidence type="ECO:0000256" key="1">
    <source>
        <dbReference type="SAM" id="MobiDB-lite"/>
    </source>
</evidence>
<feature type="compositionally biased region" description="Basic and acidic residues" evidence="1">
    <location>
        <begin position="52"/>
        <end position="65"/>
    </location>
</feature>
<dbReference type="Proteomes" id="UP001652624">
    <property type="component" value="Chromosome 9"/>
</dbReference>
<feature type="region of interest" description="Disordered" evidence="1">
    <location>
        <begin position="1"/>
        <end position="65"/>
    </location>
</feature>
<organism evidence="2 3">
    <name type="scientific">Erinaceus europaeus</name>
    <name type="common">Western European hedgehog</name>
    <dbReference type="NCBI Taxonomy" id="9365"/>
    <lineage>
        <taxon>Eukaryota</taxon>
        <taxon>Metazoa</taxon>
        <taxon>Chordata</taxon>
        <taxon>Craniata</taxon>
        <taxon>Vertebrata</taxon>
        <taxon>Euteleostomi</taxon>
        <taxon>Mammalia</taxon>
        <taxon>Eutheria</taxon>
        <taxon>Laurasiatheria</taxon>
        <taxon>Eulipotyphla</taxon>
        <taxon>Erinaceidae</taxon>
        <taxon>Erinaceinae</taxon>
        <taxon>Erinaceus</taxon>
    </lineage>
</organism>
<name>A0ABM3XVX0_ERIEU</name>
<proteinExistence type="predicted"/>
<protein>
    <submittedName>
        <fullName evidence="3">Uncharacterized protein LOC132540210</fullName>
    </submittedName>
</protein>
<sequence length="200" mass="20578">MVLSTPGRWREGPVARSPCPHQASGPLSCSRRGGKADTPGPGPPAATQPQKTHGDREKLRGGGDREGYLQTCVTISSSLQILCPCPRPPEDLCLPELSTETPGWAGGTEGWLHIPSPLPLGCRREVSSASASGQPVTTGAGPGGVIQAGAAPPDVPDWCCLPTGLTAGVTCLPVTKWERGLGHRTAERTAVLSAGPCARP</sequence>
<evidence type="ECO:0000313" key="3">
    <source>
        <dbReference type="RefSeq" id="XP_060052965.1"/>
    </source>
</evidence>
<gene>
    <name evidence="3" type="primary">LOC132540210</name>
</gene>
<dbReference type="RefSeq" id="XP_060052965.1">
    <property type="nucleotide sequence ID" value="XM_060196982.1"/>
</dbReference>
<keyword evidence="2" id="KW-1185">Reference proteome</keyword>
<dbReference type="GeneID" id="132540210"/>
<evidence type="ECO:0000313" key="2">
    <source>
        <dbReference type="Proteomes" id="UP001652624"/>
    </source>
</evidence>